<evidence type="ECO:0000256" key="3">
    <source>
        <dbReference type="ARBA" id="ARBA00023163"/>
    </source>
</evidence>
<evidence type="ECO:0000256" key="4">
    <source>
        <dbReference type="SAM" id="MobiDB-lite"/>
    </source>
</evidence>
<dbReference type="EMBL" id="QVIG01000001">
    <property type="protein sequence ID" value="RGD60915.1"/>
    <property type="molecule type" value="Genomic_DNA"/>
</dbReference>
<dbReference type="PANTHER" id="PTHR46796:SF15">
    <property type="entry name" value="BLL1074 PROTEIN"/>
    <property type="match status" value="1"/>
</dbReference>
<dbReference type="AlphaFoldDB" id="A0A373A0F0"/>
<dbReference type="Proteomes" id="UP000263377">
    <property type="component" value="Unassembled WGS sequence"/>
</dbReference>
<feature type="region of interest" description="Disordered" evidence="4">
    <location>
        <begin position="1"/>
        <end position="21"/>
    </location>
</feature>
<keyword evidence="3" id="KW-0804">Transcription</keyword>
<dbReference type="PROSITE" id="PS01124">
    <property type="entry name" value="HTH_ARAC_FAMILY_2"/>
    <property type="match status" value="1"/>
</dbReference>
<gene>
    <name evidence="6" type="ORF">DR950_26905</name>
</gene>
<evidence type="ECO:0000313" key="7">
    <source>
        <dbReference type="Proteomes" id="UP000263377"/>
    </source>
</evidence>
<evidence type="ECO:0000256" key="1">
    <source>
        <dbReference type="ARBA" id="ARBA00023015"/>
    </source>
</evidence>
<dbReference type="InterPro" id="IPR046532">
    <property type="entry name" value="DUF6597"/>
</dbReference>
<dbReference type="PROSITE" id="PS00041">
    <property type="entry name" value="HTH_ARAC_FAMILY_1"/>
    <property type="match status" value="1"/>
</dbReference>
<keyword evidence="2" id="KW-0238">DNA-binding</keyword>
<protein>
    <submittedName>
        <fullName evidence="6">AraC family transcriptional regulator</fullName>
    </submittedName>
</protein>
<dbReference type="InterPro" id="IPR050204">
    <property type="entry name" value="AraC_XylS_family_regulators"/>
</dbReference>
<dbReference type="SMART" id="SM00342">
    <property type="entry name" value="HTH_ARAC"/>
    <property type="match status" value="1"/>
</dbReference>
<dbReference type="GO" id="GO:0043565">
    <property type="term" value="F:sequence-specific DNA binding"/>
    <property type="evidence" value="ECO:0007669"/>
    <property type="project" value="InterPro"/>
</dbReference>
<evidence type="ECO:0000256" key="2">
    <source>
        <dbReference type="ARBA" id="ARBA00023125"/>
    </source>
</evidence>
<proteinExistence type="predicted"/>
<dbReference type="PANTHER" id="PTHR46796">
    <property type="entry name" value="HTH-TYPE TRANSCRIPTIONAL ACTIVATOR RHAS-RELATED"/>
    <property type="match status" value="1"/>
</dbReference>
<dbReference type="InterPro" id="IPR018062">
    <property type="entry name" value="HTH_AraC-typ_CS"/>
</dbReference>
<dbReference type="GO" id="GO:0003700">
    <property type="term" value="F:DNA-binding transcription factor activity"/>
    <property type="evidence" value="ECO:0007669"/>
    <property type="project" value="InterPro"/>
</dbReference>
<dbReference type="Pfam" id="PF12833">
    <property type="entry name" value="HTH_18"/>
    <property type="match status" value="1"/>
</dbReference>
<keyword evidence="7" id="KW-1185">Reference proteome</keyword>
<dbReference type="Pfam" id="PF20240">
    <property type="entry name" value="DUF6597"/>
    <property type="match status" value="1"/>
</dbReference>
<keyword evidence="1" id="KW-0805">Transcription regulation</keyword>
<evidence type="ECO:0000259" key="5">
    <source>
        <dbReference type="PROSITE" id="PS01124"/>
    </source>
</evidence>
<evidence type="ECO:0000313" key="6">
    <source>
        <dbReference type="EMBL" id="RGD60915.1"/>
    </source>
</evidence>
<comment type="caution">
    <text evidence="6">The sequence shown here is derived from an EMBL/GenBank/DDBJ whole genome shotgun (WGS) entry which is preliminary data.</text>
</comment>
<dbReference type="InterPro" id="IPR018060">
    <property type="entry name" value="HTH_AraC"/>
</dbReference>
<dbReference type="Gene3D" id="1.10.10.60">
    <property type="entry name" value="Homeodomain-like"/>
    <property type="match status" value="1"/>
</dbReference>
<name>A0A373A0F0_9ACTN</name>
<organism evidence="6 7">
    <name type="scientific">Kitasatospora xanthocidica</name>
    <dbReference type="NCBI Taxonomy" id="83382"/>
    <lineage>
        <taxon>Bacteria</taxon>
        <taxon>Bacillati</taxon>
        <taxon>Actinomycetota</taxon>
        <taxon>Actinomycetes</taxon>
        <taxon>Kitasatosporales</taxon>
        <taxon>Streptomycetaceae</taxon>
        <taxon>Kitasatospora</taxon>
    </lineage>
</organism>
<reference evidence="6 7" key="1">
    <citation type="submission" date="2018-08" db="EMBL/GenBank/DDBJ databases">
        <title>Diversity &amp; Physiological Properties of Lignin-Decomposing Actinobacteria from Soil.</title>
        <authorList>
            <person name="Roh S.G."/>
            <person name="Kim S.B."/>
        </authorList>
    </citation>
    <scope>NUCLEOTIDE SEQUENCE [LARGE SCALE GENOMIC DNA]</scope>
    <source>
        <strain evidence="6 7">MMS17-GH009</strain>
    </source>
</reference>
<sequence>MGTDPLDPLDPLEPPDAPGLGRGVLHPARAAELITVDRFVPDPAVARFVEYYWLVRWDLRGLPPYEQKVLAHPNVHLVFEAPRARVYGVDRSLFVRRLEGAGHVLGARFRAGAFRALAGHPVSGLADRSVPAAEYFGPGADRFNAEVLGASGSPAALADAFLRPRLPEPDPVAAEVAAMVDRITGRPDLCRVDALAAELGLTVRRLQRLFAEYVGASPKWVLRRARLHEAAERAGTDGGLDLAALAAELGYADQAHLTRDFAAAVGVPPARYAGAGQAPRKRCSSSRT</sequence>
<feature type="domain" description="HTH araC/xylS-type" evidence="5">
    <location>
        <begin position="174"/>
        <end position="275"/>
    </location>
</feature>
<dbReference type="RefSeq" id="WP_117489094.1">
    <property type="nucleotide sequence ID" value="NZ_QVIG01000001.1"/>
</dbReference>
<accession>A0A373A0F0</accession>